<dbReference type="InterPro" id="IPR056636">
    <property type="entry name" value="DUF7734"/>
</dbReference>
<reference evidence="1" key="1">
    <citation type="submission" date="2024-02" db="EMBL/GenBank/DDBJ databases">
        <authorList>
            <consortium name="ELIXIR-Norway"/>
            <consortium name="Elixir Norway"/>
        </authorList>
    </citation>
    <scope>NUCLEOTIDE SEQUENCE</scope>
</reference>
<gene>
    <name evidence="1" type="ORF">CSSPJE1EN1_LOCUS9807</name>
</gene>
<dbReference type="Pfam" id="PF24869">
    <property type="entry name" value="DUF7734"/>
    <property type="match status" value="1"/>
</dbReference>
<dbReference type="PANTHER" id="PTHR36729:SF2">
    <property type="entry name" value="EXPRESSED PROTEIN"/>
    <property type="match status" value="1"/>
</dbReference>
<sequence>MATVASYLRPTVSWQGPCTFLRKNPLPQSLPPPPPPPPRIIVCFTSVRLLVSSSSSYGWYLEVCDKEIVERQWWDGRQQLRWGRQSGGRKKNMRVWSGNGSSEDAGGGGGDVLGVEDRVGEKEVLGFDISRLEAYSERAPSEVLRVHAMVDDEEDQVIIFKGFSSSLTRATAYDPAEPVLPSTATVQSIDRIRGPYNPSKLRFIKKGLSWEEFQEILKEQGI</sequence>
<dbReference type="EMBL" id="OZ020111">
    <property type="protein sequence ID" value="CAK9264329.1"/>
    <property type="molecule type" value="Genomic_DNA"/>
</dbReference>
<name>A0ABP0WCY2_9BRYO</name>
<evidence type="ECO:0000313" key="1">
    <source>
        <dbReference type="EMBL" id="CAK9264329.1"/>
    </source>
</evidence>
<dbReference type="PANTHER" id="PTHR36729">
    <property type="entry name" value="EXPRESSED PROTEIN"/>
    <property type="match status" value="1"/>
</dbReference>
<organism evidence="1 2">
    <name type="scientific">Sphagnum jensenii</name>
    <dbReference type="NCBI Taxonomy" id="128206"/>
    <lineage>
        <taxon>Eukaryota</taxon>
        <taxon>Viridiplantae</taxon>
        <taxon>Streptophyta</taxon>
        <taxon>Embryophyta</taxon>
        <taxon>Bryophyta</taxon>
        <taxon>Sphagnophytina</taxon>
        <taxon>Sphagnopsida</taxon>
        <taxon>Sphagnales</taxon>
        <taxon>Sphagnaceae</taxon>
        <taxon>Sphagnum</taxon>
    </lineage>
</organism>
<accession>A0ABP0WCY2</accession>
<proteinExistence type="predicted"/>
<evidence type="ECO:0000313" key="2">
    <source>
        <dbReference type="Proteomes" id="UP001497444"/>
    </source>
</evidence>
<keyword evidence="2" id="KW-1185">Reference proteome</keyword>
<dbReference type="Proteomes" id="UP001497444">
    <property type="component" value="Chromosome 16"/>
</dbReference>
<protein>
    <submittedName>
        <fullName evidence="1">Uncharacterized protein</fullName>
    </submittedName>
</protein>